<dbReference type="PANTHER" id="PTHR43226:SF4">
    <property type="entry name" value="XAA-PRO AMINOPEPTIDASE 3"/>
    <property type="match status" value="1"/>
</dbReference>
<reference evidence="5" key="1">
    <citation type="journal article" date="2020" name="Microb. Genom.">
        <title>Genetic diversity of clinical and environmental Mucorales isolates obtained from an investigation of mucormycosis cases among solid organ transplant recipients.</title>
        <authorList>
            <person name="Nguyen M.H."/>
            <person name="Kaul D."/>
            <person name="Muto C."/>
            <person name="Cheng S.J."/>
            <person name="Richter R.A."/>
            <person name="Bruno V.M."/>
            <person name="Liu G."/>
            <person name="Beyhan S."/>
            <person name="Sundermann A.J."/>
            <person name="Mounaud S."/>
            <person name="Pasculle A.W."/>
            <person name="Nierman W.C."/>
            <person name="Driscoll E."/>
            <person name="Cumbie R."/>
            <person name="Clancy C.J."/>
            <person name="Dupont C.L."/>
        </authorList>
    </citation>
    <scope>NUCLEOTIDE SEQUENCE</scope>
    <source>
        <strain evidence="5">GL16</strain>
    </source>
</reference>
<keyword evidence="3" id="KW-0378">Hydrolase</keyword>
<evidence type="ECO:0000313" key="6">
    <source>
        <dbReference type="Proteomes" id="UP000717996"/>
    </source>
</evidence>
<dbReference type="Proteomes" id="UP000717996">
    <property type="component" value="Unassembled WGS sequence"/>
</dbReference>
<dbReference type="SMART" id="SM01011">
    <property type="entry name" value="AMP_N"/>
    <property type="match status" value="1"/>
</dbReference>
<dbReference type="SUPFAM" id="SSF53092">
    <property type="entry name" value="Creatinase/prolidase N-terminal domain"/>
    <property type="match status" value="1"/>
</dbReference>
<dbReference type="GO" id="GO:0070006">
    <property type="term" value="F:metalloaminopeptidase activity"/>
    <property type="evidence" value="ECO:0007669"/>
    <property type="project" value="InterPro"/>
</dbReference>
<dbReference type="GO" id="GO:0005829">
    <property type="term" value="C:cytosol"/>
    <property type="evidence" value="ECO:0007669"/>
    <property type="project" value="TreeGrafter"/>
</dbReference>
<dbReference type="Pfam" id="PF05195">
    <property type="entry name" value="AMP_N"/>
    <property type="match status" value="1"/>
</dbReference>
<name>A0A9P7BZM9_RHIOR</name>
<sequence>MDIKQRTGIAAGEYKRRRRQRMDMAGEDAILVLPAAAEKVRSLDTHYPFRQDSDFQYLSGFPEPEAVLVLIPGRRHGEAILFCRERDAEREAWDGSRAGQEGAVAH</sequence>
<dbReference type="GO" id="GO:0030145">
    <property type="term" value="F:manganese ion binding"/>
    <property type="evidence" value="ECO:0007669"/>
    <property type="project" value="InterPro"/>
</dbReference>
<dbReference type="InterPro" id="IPR029149">
    <property type="entry name" value="Creatin/AminoP/Spt16_N"/>
</dbReference>
<keyword evidence="2" id="KW-0479">Metal-binding</keyword>
<evidence type="ECO:0000259" key="4">
    <source>
        <dbReference type="SMART" id="SM01011"/>
    </source>
</evidence>
<organism evidence="5 6">
    <name type="scientific">Rhizopus oryzae</name>
    <name type="common">Mucormycosis agent</name>
    <name type="synonym">Rhizopus arrhizus var. delemar</name>
    <dbReference type="NCBI Taxonomy" id="64495"/>
    <lineage>
        <taxon>Eukaryota</taxon>
        <taxon>Fungi</taxon>
        <taxon>Fungi incertae sedis</taxon>
        <taxon>Mucoromycota</taxon>
        <taxon>Mucoromycotina</taxon>
        <taxon>Mucoromycetes</taxon>
        <taxon>Mucorales</taxon>
        <taxon>Mucorineae</taxon>
        <taxon>Rhizopodaceae</taxon>
        <taxon>Rhizopus</taxon>
    </lineage>
</organism>
<dbReference type="PANTHER" id="PTHR43226">
    <property type="entry name" value="XAA-PRO AMINOPEPTIDASE 3"/>
    <property type="match status" value="1"/>
</dbReference>
<evidence type="ECO:0000313" key="5">
    <source>
        <dbReference type="EMBL" id="KAG1528503.1"/>
    </source>
</evidence>
<dbReference type="GO" id="GO:0006508">
    <property type="term" value="P:proteolysis"/>
    <property type="evidence" value="ECO:0007669"/>
    <property type="project" value="TreeGrafter"/>
</dbReference>
<feature type="domain" description="Aminopeptidase P N-terminal" evidence="4">
    <location>
        <begin position="9"/>
        <end position="106"/>
    </location>
</feature>
<dbReference type="AlphaFoldDB" id="A0A9P7BZM9"/>
<dbReference type="InterPro" id="IPR052433">
    <property type="entry name" value="X-Pro_dipept-like"/>
</dbReference>
<evidence type="ECO:0000256" key="2">
    <source>
        <dbReference type="ARBA" id="ARBA00022723"/>
    </source>
</evidence>
<gene>
    <name evidence="5" type="ORF">G6F51_014254</name>
</gene>
<evidence type="ECO:0000256" key="1">
    <source>
        <dbReference type="ARBA" id="ARBA00008766"/>
    </source>
</evidence>
<comment type="caution">
    <text evidence="5">The sequence shown here is derived from an EMBL/GenBank/DDBJ whole genome shotgun (WGS) entry which is preliminary data.</text>
</comment>
<evidence type="ECO:0000256" key="3">
    <source>
        <dbReference type="ARBA" id="ARBA00022801"/>
    </source>
</evidence>
<proteinExistence type="inferred from homology"/>
<dbReference type="Gene3D" id="3.40.350.10">
    <property type="entry name" value="Creatinase/prolidase N-terminal domain"/>
    <property type="match status" value="1"/>
</dbReference>
<dbReference type="InterPro" id="IPR007865">
    <property type="entry name" value="Aminopep_P_N"/>
</dbReference>
<protein>
    <recommendedName>
        <fullName evidence="4">Aminopeptidase P N-terminal domain-containing protein</fullName>
    </recommendedName>
</protein>
<dbReference type="EMBL" id="JAANIT010008792">
    <property type="protein sequence ID" value="KAG1528503.1"/>
    <property type="molecule type" value="Genomic_DNA"/>
</dbReference>
<accession>A0A9P7BZM9</accession>
<comment type="similarity">
    <text evidence="1">Belongs to the peptidase M24B family.</text>
</comment>